<comment type="caution">
    <text evidence="1">The sequence shown here is derived from an EMBL/GenBank/DDBJ whole genome shotgun (WGS) entry which is preliminary data.</text>
</comment>
<dbReference type="Proteomes" id="UP000789920">
    <property type="component" value="Unassembled WGS sequence"/>
</dbReference>
<evidence type="ECO:0000313" key="2">
    <source>
        <dbReference type="Proteomes" id="UP000789920"/>
    </source>
</evidence>
<accession>A0ACA9R440</accession>
<sequence>PSLLMSRVVKSGYLSMQGNDENLYKAFLVERVEYEAELEIKAWIDIKEKDPD</sequence>
<organism evidence="1 2">
    <name type="scientific">Racocetra persica</name>
    <dbReference type="NCBI Taxonomy" id="160502"/>
    <lineage>
        <taxon>Eukaryota</taxon>
        <taxon>Fungi</taxon>
        <taxon>Fungi incertae sedis</taxon>
        <taxon>Mucoromycota</taxon>
        <taxon>Glomeromycotina</taxon>
        <taxon>Glomeromycetes</taxon>
        <taxon>Diversisporales</taxon>
        <taxon>Gigasporaceae</taxon>
        <taxon>Racocetra</taxon>
    </lineage>
</organism>
<proteinExistence type="predicted"/>
<evidence type="ECO:0000313" key="1">
    <source>
        <dbReference type="EMBL" id="CAG8776267.1"/>
    </source>
</evidence>
<keyword evidence="2" id="KW-1185">Reference proteome</keyword>
<name>A0ACA9R440_9GLOM</name>
<reference evidence="1" key="1">
    <citation type="submission" date="2021-06" db="EMBL/GenBank/DDBJ databases">
        <authorList>
            <person name="Kallberg Y."/>
            <person name="Tangrot J."/>
            <person name="Rosling A."/>
        </authorList>
    </citation>
    <scope>NUCLEOTIDE SEQUENCE</scope>
    <source>
        <strain evidence="1">MA461A</strain>
    </source>
</reference>
<feature type="non-terminal residue" evidence="1">
    <location>
        <position position="1"/>
    </location>
</feature>
<protein>
    <submittedName>
        <fullName evidence="1">12070_t:CDS:1</fullName>
    </submittedName>
</protein>
<gene>
    <name evidence="1" type="ORF">RPERSI_LOCUS16992</name>
</gene>
<dbReference type="EMBL" id="CAJVQC010042868">
    <property type="protein sequence ID" value="CAG8776267.1"/>
    <property type="molecule type" value="Genomic_DNA"/>
</dbReference>